<keyword evidence="2" id="KW-1185">Reference proteome</keyword>
<evidence type="ECO:0008006" key="3">
    <source>
        <dbReference type="Google" id="ProtNLM"/>
    </source>
</evidence>
<dbReference type="OrthoDB" id="9998655at2"/>
<organism evidence="1 2">
    <name type="scientific">Pseudooceanicola algae</name>
    <dbReference type="NCBI Taxonomy" id="1537215"/>
    <lineage>
        <taxon>Bacteria</taxon>
        <taxon>Pseudomonadati</taxon>
        <taxon>Pseudomonadota</taxon>
        <taxon>Alphaproteobacteria</taxon>
        <taxon>Rhodobacterales</taxon>
        <taxon>Paracoccaceae</taxon>
        <taxon>Pseudooceanicola</taxon>
    </lineage>
</organism>
<evidence type="ECO:0000313" key="2">
    <source>
        <dbReference type="Proteomes" id="UP000283786"/>
    </source>
</evidence>
<dbReference type="Proteomes" id="UP000283786">
    <property type="component" value="Chromosome"/>
</dbReference>
<dbReference type="RefSeq" id="WP_119839573.1">
    <property type="nucleotide sequence ID" value="NZ_CP060436.1"/>
</dbReference>
<gene>
    <name evidence="1" type="ORF">PSAL_010910</name>
</gene>
<sequence length="190" mass="19885">MNTFSKILTGVSVAALLPLTAMAQSTDNGVPAEVDQAFGEATAPNAEGGMSSEGDLEVIAGTDDEEGTVDPSGLDAPMATGEEYAPDQIEIAEMDFDAVLADATLVDGILEDSLVVSSDRKMVGNVNAVYEKPNGQMLADVTLSSELDTDEARALVPVSEVADNGNIVMKDDFTTIRDTFIQTEGSKTME</sequence>
<reference evidence="1 2" key="1">
    <citation type="submission" date="2020-08" db="EMBL/GenBank/DDBJ databases">
        <title>Genome sequence of Rhodobacteraceae bacterium Lw-13e.</title>
        <authorList>
            <person name="Poehlein A."/>
            <person name="Wolter L."/>
            <person name="Daniel R."/>
            <person name="Brinkhoff T."/>
        </authorList>
    </citation>
    <scope>NUCLEOTIDE SEQUENCE [LARGE SCALE GENOMIC DNA]</scope>
    <source>
        <strain evidence="1 2">Lw-13e</strain>
    </source>
</reference>
<name>A0A418SFJ3_9RHOB</name>
<evidence type="ECO:0000313" key="1">
    <source>
        <dbReference type="EMBL" id="QPM89862.1"/>
    </source>
</evidence>
<dbReference type="KEGG" id="palw:PSAL_010910"/>
<protein>
    <recommendedName>
        <fullName evidence="3">PRC-barrel domain protein</fullName>
    </recommendedName>
</protein>
<accession>A0A418SFJ3</accession>
<dbReference type="AlphaFoldDB" id="A0A418SFJ3"/>
<dbReference type="EMBL" id="CP060436">
    <property type="protein sequence ID" value="QPM89862.1"/>
    <property type="molecule type" value="Genomic_DNA"/>
</dbReference>
<proteinExistence type="predicted"/>